<sequence>MRYQEYTRTSGFSDSSGSLDSSGSSGFSGRGSGFSSSSSTSSSDHPACHLCDCKGKRRRSGLKEARTAIVRGCGLPDEWDDLTKKSGVTPNLIPWFVSQTLKSASKTGRLQTDPLRSLHASSIIALLSSELNSVPARRRLTLPPSELYELVILETLDFQPDSFYGPHKHALAAPLLLIDEKRLGWYEMCGWKAAGVPIDGVGTQMHLSASDAGGASAALTALASTGLDVAITELDIASASGNDYATVVRACLAQPKCIGITVWGVADKDSWRKETNPLLFDNNYQKKAAYNSAVAALA</sequence>
<feature type="active site" description="Nucleophile" evidence="6">
    <location>
        <position position="233"/>
    </location>
</feature>
<dbReference type="Pfam" id="PF00331">
    <property type="entry name" value="Glyco_hydro_10"/>
    <property type="match status" value="1"/>
</dbReference>
<dbReference type="HOGENOM" id="CLU_933804_0_0_1"/>
<accession>A0A067M7C6</accession>
<organism evidence="9 10">
    <name type="scientific">Botryobasidium botryosum (strain FD-172 SS1)</name>
    <dbReference type="NCBI Taxonomy" id="930990"/>
    <lineage>
        <taxon>Eukaryota</taxon>
        <taxon>Fungi</taxon>
        <taxon>Dikarya</taxon>
        <taxon>Basidiomycota</taxon>
        <taxon>Agaricomycotina</taxon>
        <taxon>Agaricomycetes</taxon>
        <taxon>Cantharellales</taxon>
        <taxon>Botryobasidiaceae</taxon>
        <taxon>Botryobasidium</taxon>
    </lineage>
</organism>
<name>A0A067M7C6_BOTB1</name>
<dbReference type="InterPro" id="IPR017853">
    <property type="entry name" value="GH"/>
</dbReference>
<evidence type="ECO:0000256" key="1">
    <source>
        <dbReference type="ARBA" id="ARBA00007495"/>
    </source>
</evidence>
<proteinExistence type="inferred from homology"/>
<gene>
    <name evidence="9" type="ORF">BOTBODRAFT_177079</name>
</gene>
<dbReference type="SUPFAM" id="SSF51445">
    <property type="entry name" value="(Trans)glycosidases"/>
    <property type="match status" value="1"/>
</dbReference>
<dbReference type="InterPro" id="IPR001000">
    <property type="entry name" value="GH10_dom"/>
</dbReference>
<keyword evidence="4" id="KW-0326">Glycosidase</keyword>
<dbReference type="InParanoid" id="A0A067M7C6"/>
<dbReference type="PANTHER" id="PTHR31490">
    <property type="entry name" value="GLYCOSYL HYDROLASE"/>
    <property type="match status" value="1"/>
</dbReference>
<protein>
    <submittedName>
        <fullName evidence="9">Glycoside hydrolase family 10 protein</fullName>
    </submittedName>
</protein>
<dbReference type="PANTHER" id="PTHR31490:SF76">
    <property type="entry name" value="ENDO-1,4-BETA-XYLANASE C"/>
    <property type="match status" value="1"/>
</dbReference>
<evidence type="ECO:0000259" key="8">
    <source>
        <dbReference type="SMART" id="SM00633"/>
    </source>
</evidence>
<evidence type="ECO:0000256" key="7">
    <source>
        <dbReference type="SAM" id="MobiDB-lite"/>
    </source>
</evidence>
<dbReference type="InterPro" id="IPR044846">
    <property type="entry name" value="GH10"/>
</dbReference>
<evidence type="ECO:0000256" key="5">
    <source>
        <dbReference type="ARBA" id="ARBA00023326"/>
    </source>
</evidence>
<comment type="similarity">
    <text evidence="1">Belongs to the glycosyl hydrolase 10 (cellulase F) family.</text>
</comment>
<dbReference type="PROSITE" id="PS00591">
    <property type="entry name" value="GH10_1"/>
    <property type="match status" value="1"/>
</dbReference>
<keyword evidence="10" id="KW-1185">Reference proteome</keyword>
<dbReference type="GO" id="GO:0000272">
    <property type="term" value="P:polysaccharide catabolic process"/>
    <property type="evidence" value="ECO:0007669"/>
    <property type="project" value="UniProtKB-KW"/>
</dbReference>
<evidence type="ECO:0000256" key="6">
    <source>
        <dbReference type="PROSITE-ProRule" id="PRU10061"/>
    </source>
</evidence>
<dbReference type="STRING" id="930990.A0A067M7C6"/>
<feature type="compositionally biased region" description="Low complexity" evidence="7">
    <location>
        <begin position="33"/>
        <end position="44"/>
    </location>
</feature>
<dbReference type="Gene3D" id="3.20.20.80">
    <property type="entry name" value="Glycosidases"/>
    <property type="match status" value="1"/>
</dbReference>
<feature type="domain" description="GH10" evidence="8">
    <location>
        <begin position="79"/>
        <end position="297"/>
    </location>
</feature>
<keyword evidence="3" id="KW-0119">Carbohydrate metabolism</keyword>
<evidence type="ECO:0000256" key="2">
    <source>
        <dbReference type="ARBA" id="ARBA00022801"/>
    </source>
</evidence>
<evidence type="ECO:0000256" key="4">
    <source>
        <dbReference type="ARBA" id="ARBA00023295"/>
    </source>
</evidence>
<dbReference type="EMBL" id="KL198056">
    <property type="protein sequence ID" value="KDQ11683.1"/>
    <property type="molecule type" value="Genomic_DNA"/>
</dbReference>
<feature type="region of interest" description="Disordered" evidence="7">
    <location>
        <begin position="1"/>
        <end position="47"/>
    </location>
</feature>
<dbReference type="SMART" id="SM00633">
    <property type="entry name" value="Glyco_10"/>
    <property type="match status" value="1"/>
</dbReference>
<dbReference type="OrthoDB" id="3055998at2759"/>
<reference evidence="10" key="1">
    <citation type="journal article" date="2014" name="Proc. Natl. Acad. Sci. U.S.A.">
        <title>Extensive sampling of basidiomycete genomes demonstrates inadequacy of the white-rot/brown-rot paradigm for wood decay fungi.</title>
        <authorList>
            <person name="Riley R."/>
            <person name="Salamov A.A."/>
            <person name="Brown D.W."/>
            <person name="Nagy L.G."/>
            <person name="Floudas D."/>
            <person name="Held B.W."/>
            <person name="Levasseur A."/>
            <person name="Lombard V."/>
            <person name="Morin E."/>
            <person name="Otillar R."/>
            <person name="Lindquist E.A."/>
            <person name="Sun H."/>
            <person name="LaButti K.M."/>
            <person name="Schmutz J."/>
            <person name="Jabbour D."/>
            <person name="Luo H."/>
            <person name="Baker S.E."/>
            <person name="Pisabarro A.G."/>
            <person name="Walton J.D."/>
            <person name="Blanchette R.A."/>
            <person name="Henrissat B."/>
            <person name="Martin F."/>
            <person name="Cullen D."/>
            <person name="Hibbett D.S."/>
            <person name="Grigoriev I.V."/>
        </authorList>
    </citation>
    <scope>NUCLEOTIDE SEQUENCE [LARGE SCALE GENOMIC DNA]</scope>
    <source>
        <strain evidence="10">FD-172 SS1</strain>
    </source>
</reference>
<keyword evidence="5" id="KW-0624">Polysaccharide degradation</keyword>
<keyword evidence="2 9" id="KW-0378">Hydrolase</keyword>
<dbReference type="GO" id="GO:0031176">
    <property type="term" value="F:endo-1,4-beta-xylanase activity"/>
    <property type="evidence" value="ECO:0007669"/>
    <property type="project" value="UniProtKB-ARBA"/>
</dbReference>
<evidence type="ECO:0000256" key="3">
    <source>
        <dbReference type="ARBA" id="ARBA00023277"/>
    </source>
</evidence>
<evidence type="ECO:0000313" key="10">
    <source>
        <dbReference type="Proteomes" id="UP000027195"/>
    </source>
</evidence>
<dbReference type="InterPro" id="IPR031158">
    <property type="entry name" value="GH10_AS"/>
</dbReference>
<feature type="compositionally biased region" description="Low complexity" evidence="7">
    <location>
        <begin position="10"/>
        <end position="25"/>
    </location>
</feature>
<dbReference type="Proteomes" id="UP000027195">
    <property type="component" value="Unassembled WGS sequence"/>
</dbReference>
<evidence type="ECO:0000313" key="9">
    <source>
        <dbReference type="EMBL" id="KDQ11683.1"/>
    </source>
</evidence>
<dbReference type="AlphaFoldDB" id="A0A067M7C6"/>